<accession>A0A109JW61</accession>
<reference evidence="1 2" key="1">
    <citation type="submission" date="2015-11" db="EMBL/GenBank/DDBJ databases">
        <title>Draft Genome Sequence of the Strain BR 10423 (Rhizobium sp.) isolated from nodules of Mimosa pudica.</title>
        <authorList>
            <person name="Barauna A.C."/>
            <person name="Zilli J.E."/>
            <person name="Simoes-Araujo J.L."/>
            <person name="Reis V.M."/>
            <person name="James E.K."/>
            <person name="Reis F.B.Jr."/>
            <person name="Rouws L.F."/>
            <person name="Passos S.R."/>
            <person name="Gois S.R."/>
        </authorList>
    </citation>
    <scope>NUCLEOTIDE SEQUENCE [LARGE SCALE GENOMIC DNA]</scope>
    <source>
        <strain evidence="1 2">BR10423</strain>
    </source>
</reference>
<dbReference type="AlphaFoldDB" id="A0A109JW61"/>
<dbReference type="EMBL" id="LNCD01000042">
    <property type="protein sequence ID" value="KWV56217.1"/>
    <property type="molecule type" value="Genomic_DNA"/>
</dbReference>
<name>A0A109JW61_9HYPH</name>
<organism evidence="1 2">
    <name type="scientific">Rhizobium altiplani</name>
    <dbReference type="NCBI Taxonomy" id="1864509"/>
    <lineage>
        <taxon>Bacteria</taxon>
        <taxon>Pseudomonadati</taxon>
        <taxon>Pseudomonadota</taxon>
        <taxon>Alphaproteobacteria</taxon>
        <taxon>Hyphomicrobiales</taxon>
        <taxon>Rhizobiaceae</taxon>
        <taxon>Rhizobium/Agrobacterium group</taxon>
        <taxon>Rhizobium</taxon>
    </lineage>
</organism>
<protein>
    <submittedName>
        <fullName evidence="1">Uncharacterized protein</fullName>
    </submittedName>
</protein>
<dbReference type="Proteomes" id="UP000068164">
    <property type="component" value="Unassembled WGS sequence"/>
</dbReference>
<comment type="caution">
    <text evidence="1">The sequence shown here is derived from an EMBL/GenBank/DDBJ whole genome shotgun (WGS) entry which is preliminary data.</text>
</comment>
<keyword evidence="2" id="KW-1185">Reference proteome</keyword>
<evidence type="ECO:0000313" key="1">
    <source>
        <dbReference type="EMBL" id="KWV56217.1"/>
    </source>
</evidence>
<evidence type="ECO:0000313" key="2">
    <source>
        <dbReference type="Proteomes" id="UP000068164"/>
    </source>
</evidence>
<proteinExistence type="predicted"/>
<sequence length="98" mass="10701">MRLGRRVNVNQDIDQLRGLPQDLGPNDIGSSLAWKRAGAALFQPGFMIDFVVLGGGSRDDAEMRRGYQRHIGPEAQFLALRMVVVTSILASPILDGPI</sequence>
<gene>
    <name evidence="1" type="ORF">AS026_35440</name>
</gene>